<evidence type="ECO:0000256" key="4">
    <source>
        <dbReference type="ARBA" id="ARBA00023115"/>
    </source>
</evidence>
<evidence type="ECO:0000256" key="5">
    <source>
        <dbReference type="ARBA" id="ARBA00048112"/>
    </source>
</evidence>
<evidence type="ECO:0000256" key="1">
    <source>
        <dbReference type="ARBA" id="ARBA00004911"/>
    </source>
</evidence>
<gene>
    <name evidence="7" type="ORF">ODALV1_LOCUS31596</name>
</gene>
<dbReference type="Proteomes" id="UP001642540">
    <property type="component" value="Unassembled WGS sequence"/>
</dbReference>
<feature type="region of interest" description="Disordered" evidence="6">
    <location>
        <begin position="1"/>
        <end position="85"/>
    </location>
</feature>
<evidence type="ECO:0000256" key="6">
    <source>
        <dbReference type="SAM" id="MobiDB-lite"/>
    </source>
</evidence>
<evidence type="ECO:0000256" key="3">
    <source>
        <dbReference type="ARBA" id="ARBA00023066"/>
    </source>
</evidence>
<dbReference type="InterPro" id="IPR048283">
    <property type="entry name" value="AdoMetDC-like"/>
</dbReference>
<proteinExistence type="inferred from homology"/>
<dbReference type="InterPro" id="IPR016067">
    <property type="entry name" value="S-AdoMet_deCO2ase_core"/>
</dbReference>
<feature type="compositionally biased region" description="Basic and acidic residues" evidence="6">
    <location>
        <begin position="48"/>
        <end position="67"/>
    </location>
</feature>
<dbReference type="EMBL" id="CAXLJM020000183">
    <property type="protein sequence ID" value="CAL8148993.1"/>
    <property type="molecule type" value="Genomic_DNA"/>
</dbReference>
<evidence type="ECO:0008006" key="9">
    <source>
        <dbReference type="Google" id="ProtNLM"/>
    </source>
</evidence>
<organism evidence="7 8">
    <name type="scientific">Orchesella dallaii</name>
    <dbReference type="NCBI Taxonomy" id="48710"/>
    <lineage>
        <taxon>Eukaryota</taxon>
        <taxon>Metazoa</taxon>
        <taxon>Ecdysozoa</taxon>
        <taxon>Arthropoda</taxon>
        <taxon>Hexapoda</taxon>
        <taxon>Collembola</taxon>
        <taxon>Entomobryomorpha</taxon>
        <taxon>Entomobryoidea</taxon>
        <taxon>Orchesellidae</taxon>
        <taxon>Orchesellinae</taxon>
        <taxon>Orchesella</taxon>
    </lineage>
</organism>
<comment type="caution">
    <text evidence="7">The sequence shown here is derived from an EMBL/GenBank/DDBJ whole genome shotgun (WGS) entry which is preliminary data.</text>
</comment>
<evidence type="ECO:0000313" key="8">
    <source>
        <dbReference type="Proteomes" id="UP001642540"/>
    </source>
</evidence>
<comment type="pathway">
    <text evidence="1">Amine and polyamine biosynthesis; S-adenosylmethioninamine biosynthesis; S-adenosylmethioninamine from S-adenosyl-L-methionine: step 1/1.</text>
</comment>
<dbReference type="PANTHER" id="PTHR11570">
    <property type="entry name" value="S-ADENOSYLMETHIONINE DECARBOXYLASE"/>
    <property type="match status" value="1"/>
</dbReference>
<reference evidence="7 8" key="1">
    <citation type="submission" date="2024-08" db="EMBL/GenBank/DDBJ databases">
        <authorList>
            <person name="Cucini C."/>
            <person name="Frati F."/>
        </authorList>
    </citation>
    <scope>NUCLEOTIDE SEQUENCE [LARGE SCALE GENOMIC DNA]</scope>
</reference>
<dbReference type="SUPFAM" id="SSF56276">
    <property type="entry name" value="S-adenosylmethionine decarboxylase"/>
    <property type="match status" value="1"/>
</dbReference>
<comment type="similarity">
    <text evidence="2">Belongs to the eukaryotic AdoMetDC family.</text>
</comment>
<keyword evidence="3" id="KW-0745">Spermidine biosynthesis</keyword>
<dbReference type="PROSITE" id="PS01336">
    <property type="entry name" value="ADOMETDC"/>
    <property type="match status" value="1"/>
</dbReference>
<name>A0ABP1SAW6_9HEXA</name>
<accession>A0ABP1SAW6</accession>
<dbReference type="Gene3D" id="3.60.90.10">
    <property type="entry name" value="S-adenosylmethionine decarboxylase"/>
    <property type="match status" value="1"/>
</dbReference>
<comment type="catalytic activity">
    <reaction evidence="5">
        <text>S-adenosyl-L-methionine + H(+) = S-adenosyl 3-(methylsulfanyl)propylamine + CO2</text>
        <dbReference type="Rhea" id="RHEA:15981"/>
        <dbReference type="ChEBI" id="CHEBI:15378"/>
        <dbReference type="ChEBI" id="CHEBI:16526"/>
        <dbReference type="ChEBI" id="CHEBI:57443"/>
        <dbReference type="ChEBI" id="CHEBI:59789"/>
        <dbReference type="EC" id="4.1.1.50"/>
    </reaction>
</comment>
<keyword evidence="4" id="KW-0620">Polyamine biosynthesis</keyword>
<evidence type="ECO:0000313" key="7">
    <source>
        <dbReference type="EMBL" id="CAL8148993.1"/>
    </source>
</evidence>
<evidence type="ECO:0000256" key="2">
    <source>
        <dbReference type="ARBA" id="ARBA00008466"/>
    </source>
</evidence>
<dbReference type="PANTHER" id="PTHR11570:SF0">
    <property type="entry name" value="S-ADENOSYLMETHIONINE DECARBOXYLASE PROENZYME"/>
    <property type="match status" value="1"/>
</dbReference>
<sequence>MSDKTSGHASNIISDTSDSDSDVPATGIDGVFLKAGENVGNSSDSDGEAFKAGDRKVSADGEAEVVKDSGGMEQNPGGKEGAVGDAGGDNLTYFEGAEKLLEVMFARLDGKTGGCNLRRIPRSKLEEMLKIVRCQIIGSASNEEIDSYVLSESSLFVSKKCIIIKTCGTTTPLACLQFLWELVIGFTGFDCIEDVYYSHKNFKEPSRQQQPYRKFESEVAILNDFFEKSGASAYCLGSINQDCWYLYTYNHPGFLKNAQDGLMERLGGHHHQPDGAGKNEMSLCKRNMEKFEECIPKKGKATTHLRALQESVEPEQTLEILMTYLDPQVMQIFTKEHSVNAENATKNSGIDRIIPGMVINDSLFEPCGYSMNGIMENGTYMTIHITPEEDFSYVSFETNISMDSYKNLIDSVVEVFNPGKFVLTFFANQESQGYVGHAEMKDMEIVKNQWVREDSEFCRLKKNDLTYAFYNKSNI</sequence>
<dbReference type="Pfam" id="PF01536">
    <property type="entry name" value="SAM_decarbox"/>
    <property type="match status" value="1"/>
</dbReference>
<keyword evidence="8" id="KW-1185">Reference proteome</keyword>
<dbReference type="InterPro" id="IPR018166">
    <property type="entry name" value="S-AdoMet_deCO2ase_CS"/>
</dbReference>
<protein>
    <recommendedName>
        <fullName evidence="9">Adenosylmethionine decarboxylase</fullName>
    </recommendedName>
</protein>